<dbReference type="VEuPathDB" id="FungiDB:Bcin04g00960"/>
<dbReference type="InterPro" id="IPR043129">
    <property type="entry name" value="ATPase_NBD"/>
</dbReference>
<dbReference type="CDD" id="cd10170">
    <property type="entry name" value="ASKHA_NBD_HSP70"/>
    <property type="match status" value="1"/>
</dbReference>
<dbReference type="OrthoDB" id="3484712at2759"/>
<keyword evidence="3" id="KW-1185">Reference proteome</keyword>
<organism evidence="2 3">
    <name type="scientific">Botryotinia fuckeliana (strain B05.10)</name>
    <name type="common">Noble rot fungus</name>
    <name type="synonym">Botrytis cinerea</name>
    <dbReference type="NCBI Taxonomy" id="332648"/>
    <lineage>
        <taxon>Eukaryota</taxon>
        <taxon>Fungi</taxon>
        <taxon>Dikarya</taxon>
        <taxon>Ascomycota</taxon>
        <taxon>Pezizomycotina</taxon>
        <taxon>Leotiomycetes</taxon>
        <taxon>Helotiales</taxon>
        <taxon>Sclerotiniaceae</taxon>
        <taxon>Botrytis</taxon>
    </lineage>
</organism>
<gene>
    <name evidence="2" type="ORF">BCIN_04g00960</name>
</gene>
<name>A0A384JEJ5_BOTFB</name>
<dbReference type="KEGG" id="bfu:BCIN_04g00960"/>
<dbReference type="SUPFAM" id="SSF53067">
    <property type="entry name" value="Actin-like ATPase domain"/>
    <property type="match status" value="1"/>
</dbReference>
<feature type="region of interest" description="Disordered" evidence="1">
    <location>
        <begin position="810"/>
        <end position="836"/>
    </location>
</feature>
<dbReference type="Gene3D" id="3.90.640.10">
    <property type="entry name" value="Actin, Chain A, domain 4"/>
    <property type="match status" value="1"/>
</dbReference>
<protein>
    <submittedName>
        <fullName evidence="2">Uncharacterized protein</fullName>
    </submittedName>
</protein>
<dbReference type="RefSeq" id="XP_024548129.1">
    <property type="nucleotide sequence ID" value="XM_024692354.1"/>
</dbReference>
<feature type="region of interest" description="Disordered" evidence="1">
    <location>
        <begin position="1"/>
        <end position="21"/>
    </location>
</feature>
<dbReference type="InterPro" id="IPR027417">
    <property type="entry name" value="P-loop_NTPase"/>
</dbReference>
<evidence type="ECO:0000256" key="1">
    <source>
        <dbReference type="SAM" id="MobiDB-lite"/>
    </source>
</evidence>
<accession>A0A384JEJ5</accession>
<dbReference type="PANTHER" id="PTHR42749">
    <property type="entry name" value="CELL SHAPE-DETERMINING PROTEIN MREB"/>
    <property type="match status" value="1"/>
</dbReference>
<sequence>MTQSQNTPAPKMTGQSGSSLKGRIPAALRNYFPSDGIYKVLACDFGTGNTCINHGNIQVESGEFTNLESIKPTHFYRYSSNPNQRPELTTEVPTVCAHIPGETDESKAQHGYEVDPVGDETGAVVIDRIKEALYSGPEAEDKKEALRNFALKIPYLTTRYGDTALAANPEIWMLADYILWLAQLVTSNIVKDDLNGDPIWVFTVPSNWNKDSITLYTSALDASPVLIGRYLLQSEIESSIAGLIHQSPEQSGMMDGDVFFTFDVGKGTSDFSICRQMSSDPTQVEEIMPPAALFAGSRTVLQLWESHIRNQCKKESNDLDYFESELAILKESFVRSMHAYIGQSGKEVDRAYRICGQKITVTRDQMKSWFNEWMHLTTTFLAEQCEKYHARPDCSPPSKFFLMGGSSNSIVLQTCIKDFLKNPFFRNTKLILLGDCNSATIVAYGAVIRAVTSVMSIRKSHYWIGLARKEYYDKKKHANLPQADLVNDYIMNENGKMKKEKQVKTIQWWAQPGENCIVNGSIDQMPFIKMSEFFDEEGSVANQATDYKVPIMVFICPSMNSSQVMNNDEDDIANSGAGKRGWSYQSARPKTEEINFEIDFSPSIPNPLLIASELVPVNGFYNVNWTIFAETTGIGIDFWCAVRSNDQDLNNSNDIQTNMRMVYRVLHTDLVGVIQQSYAVDDWTVEQNDEDNEVLSIGMKEKGKEKETYNDNDERKVEQLNSENEDLLPGLVAPRPTSKSIALHNTKAASMSNSNKRQGPEQLEEQPEKKKAKNSTLSSQHTNARNEPLIQPQVEKRLVKDTLAPTILVPEVQSPSSKSLEKQLEKSPSEMFEDGEEESVLINPETMLKNISDLNETTGKPDREDFEDEVEYDAAMSEYIDQLQRDELTRLQAGCDSEACMHFNEQIWIQVCQFIHHKPTLKKPVYCVKVPGGFGHRLLPCQLHGVWYSLRQIHGIAGSIFLCHIMGIGKTTMALAVHWIQHIFNMMWADISANSKAHTAHGECPANKQMYKTYGFDCPCSPDSPNHWLKERLGVTVALVPLGLLNVWKAEHTECFKGISDQILVKAHGTSNASGGDQLNDRTQDLLEGEEIIQEEVYQSDGDESLQESEKPKTPSIYTPRLQNGHVFVITTPDSFASQFLNKFQHTKTWWYQPPGKEAVNKKGERYITKPQRQRRETPAYQSCIVSLLFKDEFQLRRTESIRAIQDIQRRQYIKNEATLLRDCRHEVYHRIALVLLSGTPLTTGPLDISGFVQLMCRDRWREDAILQNWMHNELQDLGEKWKKWTDSRSINTQDVSHEITQKFSPLVENLMIRWTTNSDLLGEKPVIVPRNLYSNIKCNNGSYWTSRVDSLGQEESKRLERRENIRRARYQARHGHLKGYESLDKTNVNIYYRSRLCASFPKLMDLTDDEGIPLKLTEGEWVVKSTGKDPEWKQETDTDPYFNNLKEIVASSGKLRGIEKKINKYKYFRDAEKKLARQVFCSYFFAGAYIMYLWMVHILEIEPADIIFLYKPMGQAKINAALARFYIDVDSKVPAEDQRTARYIVSTSSSFAVGLTLASAISVAFLEPDYHADTVAQGFHRHCRQGNKNLDHGVESWMFMVKDNKVEARIFDVNNLRKQIISAAERKVVVAKKVQQKDLKSSTAKNGINSTASTAVQTHVGMQISRTSVVIS</sequence>
<reference evidence="2 3" key="1">
    <citation type="journal article" date="2011" name="PLoS Genet.">
        <title>Genomic analysis of the necrotrophic fungal pathogens Sclerotinia sclerotiorum and Botrytis cinerea.</title>
        <authorList>
            <person name="Amselem J."/>
            <person name="Cuomo C.A."/>
            <person name="van Kan J.A."/>
            <person name="Viaud M."/>
            <person name="Benito E.P."/>
            <person name="Couloux A."/>
            <person name="Coutinho P.M."/>
            <person name="de Vries R.P."/>
            <person name="Dyer P.S."/>
            <person name="Fillinger S."/>
            <person name="Fournier E."/>
            <person name="Gout L."/>
            <person name="Hahn M."/>
            <person name="Kohn L."/>
            <person name="Lapalu N."/>
            <person name="Plummer K.M."/>
            <person name="Pradier J.M."/>
            <person name="Quevillon E."/>
            <person name="Sharon A."/>
            <person name="Simon A."/>
            <person name="ten Have A."/>
            <person name="Tudzynski B."/>
            <person name="Tudzynski P."/>
            <person name="Wincker P."/>
            <person name="Andrew M."/>
            <person name="Anthouard V."/>
            <person name="Beever R.E."/>
            <person name="Beffa R."/>
            <person name="Benoit I."/>
            <person name="Bouzid O."/>
            <person name="Brault B."/>
            <person name="Chen Z."/>
            <person name="Choquer M."/>
            <person name="Collemare J."/>
            <person name="Cotton P."/>
            <person name="Danchin E.G."/>
            <person name="Da Silva C."/>
            <person name="Gautier A."/>
            <person name="Giraud C."/>
            <person name="Giraud T."/>
            <person name="Gonzalez C."/>
            <person name="Grossetete S."/>
            <person name="Guldener U."/>
            <person name="Henrissat B."/>
            <person name="Howlett B.J."/>
            <person name="Kodira C."/>
            <person name="Kretschmer M."/>
            <person name="Lappartient A."/>
            <person name="Leroch M."/>
            <person name="Levis C."/>
            <person name="Mauceli E."/>
            <person name="Neuveglise C."/>
            <person name="Oeser B."/>
            <person name="Pearson M."/>
            <person name="Poulain J."/>
            <person name="Poussereau N."/>
            <person name="Quesneville H."/>
            <person name="Rascle C."/>
            <person name="Schumacher J."/>
            <person name="Segurens B."/>
            <person name="Sexton A."/>
            <person name="Silva E."/>
            <person name="Sirven C."/>
            <person name="Soanes D.M."/>
            <person name="Talbot N.J."/>
            <person name="Templeton M."/>
            <person name="Yandava C."/>
            <person name="Yarden O."/>
            <person name="Zeng Q."/>
            <person name="Rollins J.A."/>
            <person name="Lebrun M.H."/>
            <person name="Dickman M."/>
        </authorList>
    </citation>
    <scope>NUCLEOTIDE SEQUENCE [LARGE SCALE GENOMIC DNA]</scope>
    <source>
        <strain evidence="2 3">B05.10</strain>
    </source>
</reference>
<reference evidence="2 3" key="3">
    <citation type="journal article" date="2017" name="Mol. Plant Pathol.">
        <title>A gapless genome sequence of the fungus Botrytis cinerea.</title>
        <authorList>
            <person name="Van Kan J.A."/>
            <person name="Stassen J.H."/>
            <person name="Mosbach A."/>
            <person name="Van Der Lee T.A."/>
            <person name="Faino L."/>
            <person name="Farmer A.D."/>
            <person name="Papasotiriou D.G."/>
            <person name="Zhou S."/>
            <person name="Seidl M.F."/>
            <person name="Cottam E."/>
            <person name="Edel D."/>
            <person name="Hahn M."/>
            <person name="Schwartz D.C."/>
            <person name="Dietrich R.A."/>
            <person name="Widdison S."/>
            <person name="Scalliet G."/>
        </authorList>
    </citation>
    <scope>NUCLEOTIDE SEQUENCE [LARGE SCALE GENOMIC DNA]</scope>
    <source>
        <strain evidence="2 3">B05.10</strain>
    </source>
</reference>
<feature type="compositionally biased region" description="Polar residues" evidence="1">
    <location>
        <begin position="1"/>
        <end position="19"/>
    </location>
</feature>
<dbReference type="Gene3D" id="3.30.420.40">
    <property type="match status" value="2"/>
</dbReference>
<feature type="compositionally biased region" description="Polar residues" evidence="1">
    <location>
        <begin position="747"/>
        <end position="757"/>
    </location>
</feature>
<feature type="compositionally biased region" description="Polar residues" evidence="1">
    <location>
        <begin position="774"/>
        <end position="785"/>
    </location>
</feature>
<dbReference type="SUPFAM" id="SSF52540">
    <property type="entry name" value="P-loop containing nucleoside triphosphate hydrolases"/>
    <property type="match status" value="2"/>
</dbReference>
<evidence type="ECO:0000313" key="2">
    <source>
        <dbReference type="EMBL" id="ATZ48881.1"/>
    </source>
</evidence>
<dbReference type="EMBL" id="CP009808">
    <property type="protein sequence ID" value="ATZ48881.1"/>
    <property type="molecule type" value="Genomic_DNA"/>
</dbReference>
<dbReference type="Proteomes" id="UP000001798">
    <property type="component" value="Chromosome 4"/>
</dbReference>
<dbReference type="GeneID" id="5434952"/>
<dbReference type="Gene3D" id="3.40.50.300">
    <property type="entry name" value="P-loop containing nucleotide triphosphate hydrolases"/>
    <property type="match status" value="1"/>
</dbReference>
<evidence type="ECO:0000313" key="3">
    <source>
        <dbReference type="Proteomes" id="UP000001798"/>
    </source>
</evidence>
<feature type="region of interest" description="Disordered" evidence="1">
    <location>
        <begin position="1097"/>
        <end position="1117"/>
    </location>
</feature>
<feature type="compositionally biased region" description="Basic and acidic residues" evidence="1">
    <location>
        <begin position="819"/>
        <end position="828"/>
    </location>
</feature>
<dbReference type="PANTHER" id="PTHR42749:SF1">
    <property type="entry name" value="CELL SHAPE-DETERMINING PROTEIN MREB"/>
    <property type="match status" value="1"/>
</dbReference>
<feature type="region of interest" description="Disordered" evidence="1">
    <location>
        <begin position="746"/>
        <end position="793"/>
    </location>
</feature>
<reference evidence="2 3" key="2">
    <citation type="journal article" date="2012" name="Eukaryot. Cell">
        <title>Genome update of Botrytis cinerea strains B05.10 and T4.</title>
        <authorList>
            <person name="Staats M."/>
            <person name="van Kan J.A."/>
        </authorList>
    </citation>
    <scope>NUCLEOTIDE SEQUENCE [LARGE SCALE GENOMIC DNA]</scope>
    <source>
        <strain evidence="2 3">B05.10</strain>
    </source>
</reference>
<proteinExistence type="predicted"/>